<accession>A0A1U7LUB6</accession>
<keyword evidence="1" id="KW-1133">Transmembrane helix</keyword>
<reference evidence="2 3" key="1">
    <citation type="submission" date="2016-04" db="EMBL/GenBank/DDBJ databases">
        <title>Evolutionary innovation and constraint leading to complex multicellularity in the Ascomycota.</title>
        <authorList>
            <person name="Cisse O."/>
            <person name="Nguyen A."/>
            <person name="Hewitt D.A."/>
            <person name="Jedd G."/>
            <person name="Stajich J.E."/>
        </authorList>
    </citation>
    <scope>NUCLEOTIDE SEQUENCE [LARGE SCALE GENOMIC DNA]</scope>
    <source>
        <strain evidence="2 3">DAH-3</strain>
    </source>
</reference>
<feature type="transmembrane region" description="Helical" evidence="1">
    <location>
        <begin position="549"/>
        <end position="569"/>
    </location>
</feature>
<evidence type="ECO:0000313" key="2">
    <source>
        <dbReference type="EMBL" id="OLL26173.1"/>
    </source>
</evidence>
<protein>
    <submittedName>
        <fullName evidence="2">Uncharacterized protein</fullName>
    </submittedName>
</protein>
<organism evidence="2 3">
    <name type="scientific">Neolecta irregularis (strain DAH-3)</name>
    <dbReference type="NCBI Taxonomy" id="1198029"/>
    <lineage>
        <taxon>Eukaryota</taxon>
        <taxon>Fungi</taxon>
        <taxon>Dikarya</taxon>
        <taxon>Ascomycota</taxon>
        <taxon>Taphrinomycotina</taxon>
        <taxon>Neolectales</taxon>
        <taxon>Neolectaceae</taxon>
        <taxon>Neolecta</taxon>
    </lineage>
</organism>
<dbReference type="EMBL" id="LXFE01000232">
    <property type="protein sequence ID" value="OLL26173.1"/>
    <property type="molecule type" value="Genomic_DNA"/>
</dbReference>
<proteinExistence type="predicted"/>
<comment type="caution">
    <text evidence="2">The sequence shown here is derived from an EMBL/GenBank/DDBJ whole genome shotgun (WGS) entry which is preliminary data.</text>
</comment>
<feature type="transmembrane region" description="Helical" evidence="1">
    <location>
        <begin position="386"/>
        <end position="406"/>
    </location>
</feature>
<evidence type="ECO:0000256" key="1">
    <source>
        <dbReference type="SAM" id="Phobius"/>
    </source>
</evidence>
<gene>
    <name evidence="2" type="ORF">NEOLI_001205</name>
</gene>
<feature type="transmembrane region" description="Helical" evidence="1">
    <location>
        <begin position="472"/>
        <end position="490"/>
    </location>
</feature>
<keyword evidence="1" id="KW-0812">Transmembrane</keyword>
<keyword evidence="1" id="KW-0472">Membrane</keyword>
<dbReference type="AlphaFoldDB" id="A0A1U7LUB6"/>
<keyword evidence="3" id="KW-1185">Reference proteome</keyword>
<evidence type="ECO:0000313" key="3">
    <source>
        <dbReference type="Proteomes" id="UP000186594"/>
    </source>
</evidence>
<sequence length="641" mass="71863">MLFLPISHTELYLHSIVSIFIRLPVCLADDVTDTFRETLNYPSGFTTGLMALGGAVSAWLRGGLNAETQWLDIIYAFRSTKGSIPPIARDGSAGVIIESCASFEKVMGYFEQAGYYAERYQQATVVKMGCSHRSAVLGTNFGPKNIWQTLLEQLFVIPRDSAGTSPIEGAIIFPIEHLLCCLSVRELAIRMGLPRADHWTTDITAASYLSWLREFVEKEFRMDDDHMLQPQTPFAREWMGPRFDDNIRYIWLQAVYGSDKQYRTWLIYVDDAIKKSHGSTGWNHSSEDPPRYSTESSHLLARCREVTADQLILLSDTIDRLTPRIHAINAICRGGIVFMMNQCQTADLLLSDFRGTSYAVEDAPGSSFQADTSTEIPYTLKQANSFHGRIAAAFAEMVITIAFVAFGDPGMLMASYAARIVIAPVMLGPSRHTEYLGWLAESISTNLVKDLYHNERIYRTFCLQNPVKTHKIFALGAIAISAWILSFAALTLRPLTYRIDFNTNRNIPTWIPAFQLSFSTIGIAMTIITSKTSISDSSCSRHCIHEFKCLVPGLIAMCGGFTLIFISLLTEKPTMVFFMSLGAELCADVMWLCNEVGYWAVRGRIGKWAPWMEGTALVLSSASAATRNRVDWWPLFPEWWG</sequence>
<feature type="transmembrane region" description="Helical" evidence="1">
    <location>
        <begin position="510"/>
        <end position="528"/>
    </location>
</feature>
<name>A0A1U7LUB6_NEOID</name>
<dbReference type="Proteomes" id="UP000186594">
    <property type="component" value="Unassembled WGS sequence"/>
</dbReference>